<keyword evidence="4 5" id="KW-0472">Membrane</keyword>
<protein>
    <recommendedName>
        <fullName evidence="8">LrgB family protein</fullName>
    </recommendedName>
</protein>
<feature type="transmembrane region" description="Helical" evidence="5">
    <location>
        <begin position="72"/>
        <end position="90"/>
    </location>
</feature>
<comment type="subcellular location">
    <subcellularLocation>
        <location evidence="1">Membrane</location>
        <topology evidence="1">Multi-pass membrane protein</topology>
    </subcellularLocation>
</comment>
<accession>A0A2T5P8Q3</accession>
<sequence>MSLDWQAAWQALVGHPLFGFALTLCAYQLSLALYEKTRWVVLQPVLLSIILVIASLWALGIGFDEYRASSELLTLLLGPTTVALAVPLYLNLRRIRQLFWPVLLTLVCGGVAATVFGVGLGWMLGAEEGVLRSMAAKSATTPIAMLVTEQIGGIAALAAVFVMVTGVLGGIFGPELLRLLGVTHPAAVGMALGINAHAVGTSRALGEGEECGAFSALAMSLTGACIALFLPLAAALIS</sequence>
<evidence type="ECO:0000256" key="5">
    <source>
        <dbReference type="SAM" id="Phobius"/>
    </source>
</evidence>
<evidence type="ECO:0008006" key="8">
    <source>
        <dbReference type="Google" id="ProtNLM"/>
    </source>
</evidence>
<feature type="transmembrane region" description="Helical" evidence="5">
    <location>
        <begin position="151"/>
        <end position="172"/>
    </location>
</feature>
<feature type="transmembrane region" description="Helical" evidence="5">
    <location>
        <begin position="39"/>
        <end position="60"/>
    </location>
</feature>
<keyword evidence="7" id="KW-1185">Reference proteome</keyword>
<dbReference type="InterPro" id="IPR007300">
    <property type="entry name" value="CidB/LrgB"/>
</dbReference>
<dbReference type="RefSeq" id="WP_108107531.1">
    <property type="nucleotide sequence ID" value="NZ_QASN01000019.1"/>
</dbReference>
<dbReference type="PANTHER" id="PTHR30249">
    <property type="entry name" value="PUTATIVE SEROTONIN TRANSPORTER"/>
    <property type="match status" value="1"/>
</dbReference>
<evidence type="ECO:0000313" key="6">
    <source>
        <dbReference type="EMBL" id="PTU74097.1"/>
    </source>
</evidence>
<organism evidence="6 7">
    <name type="scientific">Pseudomonas mangrovi</name>
    <dbReference type="NCBI Taxonomy" id="2161748"/>
    <lineage>
        <taxon>Bacteria</taxon>
        <taxon>Pseudomonadati</taxon>
        <taxon>Pseudomonadota</taxon>
        <taxon>Gammaproteobacteria</taxon>
        <taxon>Pseudomonadales</taxon>
        <taxon>Pseudomonadaceae</taxon>
        <taxon>Pseudomonas</taxon>
    </lineage>
</organism>
<gene>
    <name evidence="6" type="ORF">DBO85_12120</name>
</gene>
<dbReference type="Proteomes" id="UP000244064">
    <property type="component" value="Unassembled WGS sequence"/>
</dbReference>
<reference evidence="6 7" key="1">
    <citation type="submission" date="2018-04" db="EMBL/GenBank/DDBJ databases">
        <title>Pseudomonas sp. nov., isolated from mangrove soil.</title>
        <authorList>
            <person name="Chen C."/>
        </authorList>
    </citation>
    <scope>NUCLEOTIDE SEQUENCE [LARGE SCALE GENOMIC DNA]</scope>
    <source>
        <strain evidence="6 7">TC-11</strain>
    </source>
</reference>
<dbReference type="GO" id="GO:0016020">
    <property type="term" value="C:membrane"/>
    <property type="evidence" value="ECO:0007669"/>
    <property type="project" value="UniProtKB-SubCell"/>
</dbReference>
<dbReference type="PANTHER" id="PTHR30249:SF0">
    <property type="entry name" value="PLASTIDAL GLYCOLATE_GLYCERATE TRANSLOCATOR 1, CHLOROPLASTIC"/>
    <property type="match status" value="1"/>
</dbReference>
<feature type="transmembrane region" description="Helical" evidence="5">
    <location>
        <begin position="6"/>
        <end position="27"/>
    </location>
</feature>
<evidence type="ECO:0000256" key="3">
    <source>
        <dbReference type="ARBA" id="ARBA00022989"/>
    </source>
</evidence>
<name>A0A2T5P8Q3_9PSED</name>
<dbReference type="EMBL" id="QASN01000019">
    <property type="protein sequence ID" value="PTU74097.1"/>
    <property type="molecule type" value="Genomic_DNA"/>
</dbReference>
<keyword evidence="2 5" id="KW-0812">Transmembrane</keyword>
<dbReference type="Pfam" id="PF04172">
    <property type="entry name" value="LrgB"/>
    <property type="match status" value="1"/>
</dbReference>
<comment type="caution">
    <text evidence="6">The sequence shown here is derived from an EMBL/GenBank/DDBJ whole genome shotgun (WGS) entry which is preliminary data.</text>
</comment>
<feature type="transmembrane region" description="Helical" evidence="5">
    <location>
        <begin position="212"/>
        <end position="237"/>
    </location>
</feature>
<evidence type="ECO:0000256" key="4">
    <source>
        <dbReference type="ARBA" id="ARBA00023136"/>
    </source>
</evidence>
<feature type="transmembrane region" description="Helical" evidence="5">
    <location>
        <begin position="102"/>
        <end position="124"/>
    </location>
</feature>
<dbReference type="OrthoDB" id="9811701at2"/>
<feature type="transmembrane region" description="Helical" evidence="5">
    <location>
        <begin position="179"/>
        <end position="200"/>
    </location>
</feature>
<evidence type="ECO:0000256" key="1">
    <source>
        <dbReference type="ARBA" id="ARBA00004141"/>
    </source>
</evidence>
<keyword evidence="3 5" id="KW-1133">Transmembrane helix</keyword>
<dbReference type="AlphaFoldDB" id="A0A2T5P8Q3"/>
<proteinExistence type="predicted"/>
<evidence type="ECO:0000256" key="2">
    <source>
        <dbReference type="ARBA" id="ARBA00022692"/>
    </source>
</evidence>
<evidence type="ECO:0000313" key="7">
    <source>
        <dbReference type="Proteomes" id="UP000244064"/>
    </source>
</evidence>